<dbReference type="RefSeq" id="WP_013387886.1">
    <property type="nucleotide sequence ID" value="NC_014632.1"/>
</dbReference>
<dbReference type="GO" id="GO:0008855">
    <property type="term" value="F:exodeoxyribonuclease VII activity"/>
    <property type="evidence" value="ECO:0007669"/>
    <property type="project" value="UniProtKB-UniRule"/>
</dbReference>
<evidence type="ECO:0000256" key="1">
    <source>
        <dbReference type="ARBA" id="ARBA00009998"/>
    </source>
</evidence>
<dbReference type="PANTHER" id="PTHR34137">
    <property type="entry name" value="EXODEOXYRIBONUCLEASE 7 SMALL SUBUNIT"/>
    <property type="match status" value="1"/>
</dbReference>
<dbReference type="PANTHER" id="PTHR34137:SF1">
    <property type="entry name" value="EXODEOXYRIBONUCLEASE 7 SMALL SUBUNIT"/>
    <property type="match status" value="1"/>
</dbReference>
<keyword evidence="2 6" id="KW-0963">Cytoplasm</keyword>
<keyword evidence="9" id="KW-1185">Reference proteome</keyword>
<dbReference type="InterPro" id="IPR003761">
    <property type="entry name" value="Exonuc_VII_S"/>
</dbReference>
<comment type="subunit">
    <text evidence="6">Heterooligomer composed of large and small subunits.</text>
</comment>
<evidence type="ECO:0000256" key="5">
    <source>
        <dbReference type="ARBA" id="ARBA00022839"/>
    </source>
</evidence>
<dbReference type="NCBIfam" id="TIGR01280">
    <property type="entry name" value="xseB"/>
    <property type="match status" value="1"/>
</dbReference>
<gene>
    <name evidence="6" type="primary">xseB</name>
    <name evidence="8" type="ordered locus">Ilyop_1439</name>
</gene>
<feature type="coiled-coil region" evidence="7">
    <location>
        <begin position="32"/>
        <end position="69"/>
    </location>
</feature>
<dbReference type="Proteomes" id="UP000006875">
    <property type="component" value="Chromosome"/>
</dbReference>
<sequence>MAKVKTFEENLVEVDEVISKLESGDMELSASIKEYEKAMKLLKKSSDMLEKAEGKIMKVIEENGEIKLEEF</sequence>
<dbReference type="AlphaFoldDB" id="E3HAN2"/>
<dbReference type="EMBL" id="CP002281">
    <property type="protein sequence ID" value="ADO83219.1"/>
    <property type="molecule type" value="Genomic_DNA"/>
</dbReference>
<keyword evidence="4 6" id="KW-0378">Hydrolase</keyword>
<dbReference type="STRING" id="572544.Ilyop_1439"/>
<protein>
    <recommendedName>
        <fullName evidence="6">Exodeoxyribonuclease 7 small subunit</fullName>
        <ecNumber evidence="6">3.1.11.6</ecNumber>
    </recommendedName>
    <alternativeName>
        <fullName evidence="6">Exodeoxyribonuclease VII small subunit</fullName>
        <shortName evidence="6">Exonuclease VII small subunit</shortName>
    </alternativeName>
</protein>
<keyword evidence="3 6" id="KW-0540">Nuclease</keyword>
<name>E3HAN2_ILYPC</name>
<dbReference type="SUPFAM" id="SSF116842">
    <property type="entry name" value="XseB-like"/>
    <property type="match status" value="1"/>
</dbReference>
<evidence type="ECO:0000313" key="8">
    <source>
        <dbReference type="EMBL" id="ADO83219.1"/>
    </source>
</evidence>
<dbReference type="GO" id="GO:0009318">
    <property type="term" value="C:exodeoxyribonuclease VII complex"/>
    <property type="evidence" value="ECO:0007669"/>
    <property type="project" value="UniProtKB-UniRule"/>
</dbReference>
<comment type="catalytic activity">
    <reaction evidence="6">
        <text>Exonucleolytic cleavage in either 5'- to 3'- or 3'- to 5'-direction to yield nucleoside 5'-phosphates.</text>
        <dbReference type="EC" id="3.1.11.6"/>
    </reaction>
</comment>
<proteinExistence type="inferred from homology"/>
<dbReference type="GO" id="GO:0005829">
    <property type="term" value="C:cytosol"/>
    <property type="evidence" value="ECO:0007669"/>
    <property type="project" value="TreeGrafter"/>
</dbReference>
<dbReference type="EC" id="3.1.11.6" evidence="6"/>
<dbReference type="GO" id="GO:0006308">
    <property type="term" value="P:DNA catabolic process"/>
    <property type="evidence" value="ECO:0007669"/>
    <property type="project" value="UniProtKB-UniRule"/>
</dbReference>
<dbReference type="PIRSF" id="PIRSF006488">
    <property type="entry name" value="Exonuc_VII_S"/>
    <property type="match status" value="1"/>
</dbReference>
<dbReference type="eggNOG" id="COG1722">
    <property type="taxonomic scope" value="Bacteria"/>
</dbReference>
<dbReference type="OrthoDB" id="89034at2"/>
<evidence type="ECO:0000256" key="6">
    <source>
        <dbReference type="HAMAP-Rule" id="MF_00337"/>
    </source>
</evidence>
<evidence type="ECO:0000256" key="3">
    <source>
        <dbReference type="ARBA" id="ARBA00022722"/>
    </source>
</evidence>
<dbReference type="HOGENOM" id="CLU_145918_3_2_0"/>
<dbReference type="Pfam" id="PF02609">
    <property type="entry name" value="Exonuc_VII_S"/>
    <property type="match status" value="1"/>
</dbReference>
<keyword evidence="5 6" id="KW-0269">Exonuclease</keyword>
<dbReference type="KEGG" id="ipo:Ilyop_1439"/>
<dbReference type="HAMAP" id="MF_00337">
    <property type="entry name" value="Exonuc_7_S"/>
    <property type="match status" value="1"/>
</dbReference>
<evidence type="ECO:0000256" key="7">
    <source>
        <dbReference type="SAM" id="Coils"/>
    </source>
</evidence>
<comment type="function">
    <text evidence="6">Bidirectionally degrades single-stranded DNA into large acid-insoluble oligonucleotides, which are then degraded further into small acid-soluble oligonucleotides.</text>
</comment>
<organism evidence="8 9">
    <name type="scientific">Ilyobacter polytropus (strain ATCC 51220 / DSM 2926 / LMG 16218 / CuHBu1)</name>
    <dbReference type="NCBI Taxonomy" id="572544"/>
    <lineage>
        <taxon>Bacteria</taxon>
        <taxon>Fusobacteriati</taxon>
        <taxon>Fusobacteriota</taxon>
        <taxon>Fusobacteriia</taxon>
        <taxon>Fusobacteriales</taxon>
        <taxon>Fusobacteriaceae</taxon>
        <taxon>Ilyobacter</taxon>
    </lineage>
</organism>
<comment type="similarity">
    <text evidence="1 6">Belongs to the XseB family.</text>
</comment>
<dbReference type="InterPro" id="IPR037004">
    <property type="entry name" value="Exonuc_VII_ssu_sf"/>
</dbReference>
<evidence type="ECO:0000313" key="9">
    <source>
        <dbReference type="Proteomes" id="UP000006875"/>
    </source>
</evidence>
<comment type="subcellular location">
    <subcellularLocation>
        <location evidence="6">Cytoplasm</location>
    </subcellularLocation>
</comment>
<dbReference type="Gene3D" id="1.10.287.1040">
    <property type="entry name" value="Exonuclease VII, small subunit"/>
    <property type="match status" value="1"/>
</dbReference>
<keyword evidence="7" id="KW-0175">Coiled coil</keyword>
<evidence type="ECO:0000256" key="4">
    <source>
        <dbReference type="ARBA" id="ARBA00022801"/>
    </source>
</evidence>
<accession>E3HAN2</accession>
<evidence type="ECO:0000256" key="2">
    <source>
        <dbReference type="ARBA" id="ARBA00022490"/>
    </source>
</evidence>
<reference evidence="8 9" key="1">
    <citation type="journal article" date="2010" name="Stand. Genomic Sci.">
        <title>Complete genome sequence of Ilyobacter polytropus type strain (CuHbu1).</title>
        <authorList>
            <person name="Sikorski J."/>
            <person name="Chertkov O."/>
            <person name="Lapidus A."/>
            <person name="Nolan M."/>
            <person name="Lucas S."/>
            <person name="Del Rio T.G."/>
            <person name="Tice H."/>
            <person name="Cheng J.F."/>
            <person name="Tapia R."/>
            <person name="Han C."/>
            <person name="Goodwin L."/>
            <person name="Pitluck S."/>
            <person name="Liolios K."/>
            <person name="Ivanova N."/>
            <person name="Mavromatis K."/>
            <person name="Mikhailova N."/>
            <person name="Pati A."/>
            <person name="Chen A."/>
            <person name="Palaniappan K."/>
            <person name="Land M."/>
            <person name="Hauser L."/>
            <person name="Chang Y.J."/>
            <person name="Jeffries C.D."/>
            <person name="Brambilla E."/>
            <person name="Yasawong M."/>
            <person name="Rohde M."/>
            <person name="Pukall R."/>
            <person name="Spring S."/>
            <person name="Goker M."/>
            <person name="Woyke T."/>
            <person name="Bristow J."/>
            <person name="Eisen J.A."/>
            <person name="Markowitz V."/>
            <person name="Hugenholtz P."/>
            <person name="Kyrpides N.C."/>
            <person name="Klenk H.P."/>
        </authorList>
    </citation>
    <scope>NUCLEOTIDE SEQUENCE [LARGE SCALE GENOMIC DNA]</scope>
    <source>
        <strain evidence="9">ATCC 51220 / DSM 2926 / LMG 16218 / CuHBu1</strain>
    </source>
</reference>